<evidence type="ECO:0000256" key="1">
    <source>
        <dbReference type="SAM" id="Phobius"/>
    </source>
</evidence>
<reference evidence="2 3" key="1">
    <citation type="submission" date="2019-03" db="EMBL/GenBank/DDBJ databases">
        <title>Diverse conjugative elements silence natural transformation in Legionella species.</title>
        <authorList>
            <person name="Durieux I."/>
            <person name="Ginevra C."/>
            <person name="Attaiech L."/>
            <person name="Picq K."/>
            <person name="Juan P.A."/>
            <person name="Jarraud S."/>
            <person name="Charpentier X."/>
        </authorList>
    </citation>
    <scope>NUCLEOTIDE SEQUENCE [LARGE SCALE GENOMIC DNA]</scope>
    <source>
        <strain evidence="2 3">HL-0427-4011</strain>
    </source>
</reference>
<dbReference type="Pfam" id="PF04392">
    <property type="entry name" value="ABC_sub_bind"/>
    <property type="match status" value="1"/>
</dbReference>
<evidence type="ECO:0000313" key="2">
    <source>
        <dbReference type="EMBL" id="QBR85209.1"/>
    </source>
</evidence>
<keyword evidence="1" id="KW-1133">Transmembrane helix</keyword>
<dbReference type="AlphaFoldDB" id="A0AAX1EK47"/>
<evidence type="ECO:0000313" key="3">
    <source>
        <dbReference type="Proteomes" id="UP000295517"/>
    </source>
</evidence>
<dbReference type="EMBL" id="CP038254">
    <property type="protein sequence ID" value="QBR85209.1"/>
    <property type="molecule type" value="Genomic_DNA"/>
</dbReference>
<dbReference type="PANTHER" id="PTHR35271">
    <property type="entry name" value="ABC TRANSPORTER, SUBSTRATE-BINDING LIPOPROTEIN-RELATED"/>
    <property type="match status" value="1"/>
</dbReference>
<feature type="transmembrane region" description="Helical" evidence="1">
    <location>
        <begin position="12"/>
        <end position="31"/>
    </location>
</feature>
<dbReference type="Proteomes" id="UP000295517">
    <property type="component" value="Chromosome"/>
</dbReference>
<protein>
    <recommendedName>
        <fullName evidence="4">ABC transporter substrate-binding protein</fullName>
    </recommendedName>
</protein>
<organism evidence="2 3">
    <name type="scientific">Legionella israelensis</name>
    <dbReference type="NCBI Taxonomy" id="454"/>
    <lineage>
        <taxon>Bacteria</taxon>
        <taxon>Pseudomonadati</taxon>
        <taxon>Pseudomonadota</taxon>
        <taxon>Gammaproteobacteria</taxon>
        <taxon>Legionellales</taxon>
        <taxon>Legionellaceae</taxon>
        <taxon>Legionella</taxon>
    </lineage>
</organism>
<keyword evidence="1" id="KW-0472">Membrane</keyword>
<accession>A0AAX1EK47</accession>
<gene>
    <name evidence="2" type="ORF">E3983_13145</name>
</gene>
<dbReference type="InterPro" id="IPR007487">
    <property type="entry name" value="ABC_transpt-TYRBP-like"/>
</dbReference>
<proteinExistence type="predicted"/>
<evidence type="ECO:0008006" key="4">
    <source>
        <dbReference type="Google" id="ProtNLM"/>
    </source>
</evidence>
<sequence length="355" mass="41147">MACDGCFMRIKSLIPTMTGVFLILAFSFLGYQRVHKPRIFILHSYNEYMPWVERVNQGIRHVFKDKAYISLRYFYMDTKRRNSPVYIQRISKAVLAAIHAWKPDVLISFDNDAQNLIGQNLTRFKNTKIIMGGVTDNKRWPEYDKLPNITGITEEIPVAAIREVLSLIFRQERRIYYLSDDSITSRTLEKNMLSQNWGSYELVAHKRLKTLDEWKEAVQEANKTADILLVSVYHSIKDGKKNINTQKLVSWMNENSRIPVVGVYESFIIDGGMIAIAISGLEQGYSAAWLAFNVIEKKIAIRDIPTLRGKTFSLFINKDELRKRFPQAQIPIILDTFSKSSSKLNHLQNPNFRER</sequence>
<name>A0AAX1EK47_9GAMM</name>
<keyword evidence="1" id="KW-0812">Transmembrane</keyword>
<dbReference type="PANTHER" id="PTHR35271:SF1">
    <property type="entry name" value="ABC TRANSPORTER, SUBSTRATE-BINDING LIPOPROTEIN"/>
    <property type="match status" value="1"/>
</dbReference>
<dbReference type="Gene3D" id="3.40.50.2300">
    <property type="match status" value="2"/>
</dbReference>